<evidence type="ECO:0000313" key="2">
    <source>
        <dbReference type="EMBL" id="MBB5711808.1"/>
    </source>
</evidence>
<dbReference type="Proteomes" id="UP000527143">
    <property type="component" value="Unassembled WGS sequence"/>
</dbReference>
<dbReference type="RefSeq" id="WP_184089288.1">
    <property type="nucleotide sequence ID" value="NZ_JACIJF010000010.1"/>
</dbReference>
<dbReference type="InterPro" id="IPR017946">
    <property type="entry name" value="PLC-like_Pdiesterase_TIM-brl"/>
</dbReference>
<feature type="chain" id="PRO_5032698496" description="Calcium-dependent phosphoinositide phospholipase C" evidence="1">
    <location>
        <begin position="26"/>
        <end position="356"/>
    </location>
</feature>
<dbReference type="EMBL" id="JACIJF010000010">
    <property type="protein sequence ID" value="MBB5711808.1"/>
    <property type="molecule type" value="Genomic_DNA"/>
</dbReference>
<dbReference type="InterPro" id="IPR032075">
    <property type="entry name" value="PI-PLC-C1"/>
</dbReference>
<organism evidence="2 3">
    <name type="scientific">Sphingomonas xinjiangensis</name>
    <dbReference type="NCBI Taxonomy" id="643568"/>
    <lineage>
        <taxon>Bacteria</taxon>
        <taxon>Pseudomonadati</taxon>
        <taxon>Pseudomonadota</taxon>
        <taxon>Alphaproteobacteria</taxon>
        <taxon>Sphingomonadales</taxon>
        <taxon>Sphingomonadaceae</taxon>
        <taxon>Sphingomonas</taxon>
    </lineage>
</organism>
<dbReference type="GO" id="GO:0006629">
    <property type="term" value="P:lipid metabolic process"/>
    <property type="evidence" value="ECO:0007669"/>
    <property type="project" value="InterPro"/>
</dbReference>
<dbReference type="CDD" id="cd08589">
    <property type="entry name" value="PI-PLCc_SaPLC1_like"/>
    <property type="match status" value="1"/>
</dbReference>
<dbReference type="AlphaFoldDB" id="A0A840YKS3"/>
<comment type="caution">
    <text evidence="2">The sequence shown here is derived from an EMBL/GenBank/DDBJ whole genome shotgun (WGS) entry which is preliminary data.</text>
</comment>
<evidence type="ECO:0000256" key="1">
    <source>
        <dbReference type="SAM" id="SignalP"/>
    </source>
</evidence>
<sequence length="356" mass="38322">MVTPHINRRRTFVATAGALTLTLLASLPASPTPDLRIDQMQVIGSHNSYRPYPSPETRARIQAASPKDWPSLAYGHPPLEKQFARGIRQIEIDVAPDPNGGAYAGLFANSAPAVRAAMGEPGAKVLHIPGVDMESHCPTFRACLGKLRRWSEQHPGHPPMFVLVNTGDAGGARFDAANLASLDDDIRRVMGSDHIITPDDVRGPAETLRAAVTSDHAWPTLARGAGRFMFVLDGSGAHEEAYRSGHPSLRARAMFGFFGEAEAEAAIFNIQDPRAEAEHIRHLVAQGFLVRTRADEGLAEPRAHDGRRLAAAIASGAQWISSDLYEGASNPEHLVYRAAFPGGALTRCNPATATCR</sequence>
<feature type="signal peptide" evidence="1">
    <location>
        <begin position="1"/>
        <end position="25"/>
    </location>
</feature>
<keyword evidence="3" id="KW-1185">Reference proteome</keyword>
<protein>
    <recommendedName>
        <fullName evidence="4">Calcium-dependent phosphoinositide phospholipase C</fullName>
    </recommendedName>
</protein>
<dbReference type="GO" id="GO:0008081">
    <property type="term" value="F:phosphoric diester hydrolase activity"/>
    <property type="evidence" value="ECO:0007669"/>
    <property type="project" value="InterPro"/>
</dbReference>
<evidence type="ECO:0000313" key="3">
    <source>
        <dbReference type="Proteomes" id="UP000527143"/>
    </source>
</evidence>
<reference evidence="2 3" key="1">
    <citation type="submission" date="2020-08" db="EMBL/GenBank/DDBJ databases">
        <title>Genomic Encyclopedia of Type Strains, Phase IV (KMG-IV): sequencing the most valuable type-strain genomes for metagenomic binning, comparative biology and taxonomic classification.</title>
        <authorList>
            <person name="Goeker M."/>
        </authorList>
    </citation>
    <scope>NUCLEOTIDE SEQUENCE [LARGE SCALE GENOMIC DNA]</scope>
    <source>
        <strain evidence="2 3">DSM 26736</strain>
    </source>
</reference>
<dbReference type="Gene3D" id="3.20.20.190">
    <property type="entry name" value="Phosphatidylinositol (PI) phosphodiesterase"/>
    <property type="match status" value="1"/>
</dbReference>
<keyword evidence="1" id="KW-0732">Signal</keyword>
<dbReference type="SUPFAM" id="SSF51695">
    <property type="entry name" value="PLC-like phosphodiesterases"/>
    <property type="match status" value="1"/>
</dbReference>
<gene>
    <name evidence="2" type="ORF">FHT02_003060</name>
</gene>
<proteinExistence type="predicted"/>
<name>A0A840YKS3_9SPHN</name>
<evidence type="ECO:0008006" key="4">
    <source>
        <dbReference type="Google" id="ProtNLM"/>
    </source>
</evidence>
<dbReference type="Pfam" id="PF16670">
    <property type="entry name" value="PI-PLC-C1"/>
    <property type="match status" value="1"/>
</dbReference>
<accession>A0A840YKS3</accession>